<organism evidence="1 2">
    <name type="scientific">Adineta steineri</name>
    <dbReference type="NCBI Taxonomy" id="433720"/>
    <lineage>
        <taxon>Eukaryota</taxon>
        <taxon>Metazoa</taxon>
        <taxon>Spiralia</taxon>
        <taxon>Gnathifera</taxon>
        <taxon>Rotifera</taxon>
        <taxon>Eurotatoria</taxon>
        <taxon>Bdelloidea</taxon>
        <taxon>Adinetida</taxon>
        <taxon>Adinetidae</taxon>
        <taxon>Adineta</taxon>
    </lineage>
</organism>
<gene>
    <name evidence="1" type="ORF">OKA104_LOCUS49613</name>
</gene>
<name>A0A820M1H2_9BILA</name>
<sequence length="34" mass="3787">RGLVFYVFRLFDDAASCSGYSGSPYDGWVTHAQN</sequence>
<dbReference type="AlphaFoldDB" id="A0A820M1H2"/>
<comment type="caution">
    <text evidence="1">The sequence shown here is derived from an EMBL/GenBank/DDBJ whole genome shotgun (WGS) entry which is preliminary data.</text>
</comment>
<accession>A0A820M1H2</accession>
<dbReference type="EMBL" id="CAJOAY010023481">
    <property type="protein sequence ID" value="CAF4366573.1"/>
    <property type="molecule type" value="Genomic_DNA"/>
</dbReference>
<protein>
    <submittedName>
        <fullName evidence="1">Uncharacterized protein</fullName>
    </submittedName>
</protein>
<feature type="non-terminal residue" evidence="1">
    <location>
        <position position="34"/>
    </location>
</feature>
<evidence type="ECO:0000313" key="1">
    <source>
        <dbReference type="EMBL" id="CAF4366573.1"/>
    </source>
</evidence>
<evidence type="ECO:0000313" key="2">
    <source>
        <dbReference type="Proteomes" id="UP000663881"/>
    </source>
</evidence>
<dbReference type="Proteomes" id="UP000663881">
    <property type="component" value="Unassembled WGS sequence"/>
</dbReference>
<feature type="non-terminal residue" evidence="1">
    <location>
        <position position="1"/>
    </location>
</feature>
<reference evidence="1" key="1">
    <citation type="submission" date="2021-02" db="EMBL/GenBank/DDBJ databases">
        <authorList>
            <person name="Nowell W R."/>
        </authorList>
    </citation>
    <scope>NUCLEOTIDE SEQUENCE</scope>
</reference>
<proteinExistence type="predicted"/>